<dbReference type="Pfam" id="PF00673">
    <property type="entry name" value="Ribosomal_L5_C"/>
    <property type="match status" value="1"/>
</dbReference>
<dbReference type="GO" id="GO:1990904">
    <property type="term" value="C:ribonucleoprotein complex"/>
    <property type="evidence" value="ECO:0007669"/>
    <property type="project" value="UniProtKB-KW"/>
</dbReference>
<dbReference type="GO" id="GO:0006412">
    <property type="term" value="P:translation"/>
    <property type="evidence" value="ECO:0007669"/>
    <property type="project" value="InterPro"/>
</dbReference>
<dbReference type="PIRSF" id="PIRSF002161">
    <property type="entry name" value="Ribosomal_L5"/>
    <property type="match status" value="1"/>
</dbReference>
<dbReference type="GO" id="GO:0005840">
    <property type="term" value="C:ribosome"/>
    <property type="evidence" value="ECO:0007669"/>
    <property type="project" value="UniProtKB-KW"/>
</dbReference>
<feature type="non-terminal residue" evidence="6">
    <location>
        <position position="1"/>
    </location>
</feature>
<evidence type="ECO:0000256" key="1">
    <source>
        <dbReference type="ARBA" id="ARBA00008553"/>
    </source>
</evidence>
<name>X1KY50_9ZZZZ</name>
<gene>
    <name evidence="6" type="ORF">S06H3_13058</name>
</gene>
<accession>X1KY50</accession>
<evidence type="ECO:0000256" key="3">
    <source>
        <dbReference type="ARBA" id="ARBA00023274"/>
    </source>
</evidence>
<dbReference type="InterPro" id="IPR031309">
    <property type="entry name" value="Ribosomal_uL5_C"/>
</dbReference>
<dbReference type="AlphaFoldDB" id="X1KY50"/>
<dbReference type="InterPro" id="IPR020930">
    <property type="entry name" value="Ribosomal_uL5_bac-type"/>
</dbReference>
<dbReference type="PANTHER" id="PTHR11994">
    <property type="entry name" value="60S RIBOSOMAL PROTEIN L11-RELATED"/>
    <property type="match status" value="1"/>
</dbReference>
<dbReference type="HAMAP" id="MF_01333_B">
    <property type="entry name" value="Ribosomal_uL5_B"/>
    <property type="match status" value="1"/>
</dbReference>
<dbReference type="Pfam" id="PF00281">
    <property type="entry name" value="Ribosomal_L5"/>
    <property type="match status" value="1"/>
</dbReference>
<evidence type="ECO:0000259" key="5">
    <source>
        <dbReference type="Pfam" id="PF00673"/>
    </source>
</evidence>
<organism evidence="6">
    <name type="scientific">marine sediment metagenome</name>
    <dbReference type="NCBI Taxonomy" id="412755"/>
    <lineage>
        <taxon>unclassified sequences</taxon>
        <taxon>metagenomes</taxon>
        <taxon>ecological metagenomes</taxon>
    </lineage>
</organism>
<reference evidence="6" key="1">
    <citation type="journal article" date="2014" name="Front. Microbiol.">
        <title>High frequency of phylogenetically diverse reductive dehalogenase-homologous genes in deep subseafloor sedimentary metagenomes.</title>
        <authorList>
            <person name="Kawai M."/>
            <person name="Futagami T."/>
            <person name="Toyoda A."/>
            <person name="Takaki Y."/>
            <person name="Nishi S."/>
            <person name="Hori S."/>
            <person name="Arai W."/>
            <person name="Tsubouchi T."/>
            <person name="Morono Y."/>
            <person name="Uchiyama I."/>
            <person name="Ito T."/>
            <person name="Fujiyama A."/>
            <person name="Inagaki F."/>
            <person name="Takami H."/>
        </authorList>
    </citation>
    <scope>NUCLEOTIDE SEQUENCE</scope>
    <source>
        <strain evidence="6">Expedition CK06-06</strain>
    </source>
</reference>
<comment type="caution">
    <text evidence="6">The sequence shown here is derived from an EMBL/GenBank/DDBJ whole genome shotgun (WGS) entry which is preliminary data.</text>
</comment>
<dbReference type="GO" id="GO:0003735">
    <property type="term" value="F:structural constituent of ribosome"/>
    <property type="evidence" value="ECO:0007669"/>
    <property type="project" value="InterPro"/>
</dbReference>
<sequence>KFVSDEMSKVKKKHQVEKVIVSMGLGEATQDKAVIETARQDLMVITGQKPKFCRARVSISEFKLRKGMPIGLKVTLRGRRMEAFLQKLFRIVLPRLRDFQGLSIKSFDGRGNYNLGISEQIVFPEIDASKIGKVRGLQITIVTNTGSDKKAKKLLEKLEMPFVKA</sequence>
<feature type="domain" description="Large ribosomal subunit protein uL5 N-terminal" evidence="4">
    <location>
        <begin position="15"/>
        <end position="65"/>
    </location>
</feature>
<comment type="similarity">
    <text evidence="1">Belongs to the universal ribosomal protein uL5 family.</text>
</comment>
<evidence type="ECO:0008006" key="7">
    <source>
        <dbReference type="Google" id="ProtNLM"/>
    </source>
</evidence>
<protein>
    <recommendedName>
        <fullName evidence="7">Ribosomal protein L5 C-terminal domain-containing protein</fullName>
    </recommendedName>
</protein>
<dbReference type="InterPro" id="IPR022803">
    <property type="entry name" value="Ribosomal_uL5_dom_sf"/>
</dbReference>
<dbReference type="InterPro" id="IPR002132">
    <property type="entry name" value="Ribosomal_uL5"/>
</dbReference>
<dbReference type="EMBL" id="BARV01006374">
    <property type="protein sequence ID" value="GAI11992.1"/>
    <property type="molecule type" value="Genomic_DNA"/>
</dbReference>
<keyword evidence="2" id="KW-0689">Ribosomal protein</keyword>
<evidence type="ECO:0000259" key="4">
    <source>
        <dbReference type="Pfam" id="PF00281"/>
    </source>
</evidence>
<evidence type="ECO:0000313" key="6">
    <source>
        <dbReference type="EMBL" id="GAI11992.1"/>
    </source>
</evidence>
<dbReference type="FunFam" id="3.30.1440.10:FF:000001">
    <property type="entry name" value="50S ribosomal protein L5"/>
    <property type="match status" value="1"/>
</dbReference>
<dbReference type="Gene3D" id="3.30.1440.10">
    <property type="match status" value="1"/>
</dbReference>
<dbReference type="InterPro" id="IPR031310">
    <property type="entry name" value="Ribosomal_uL5_N"/>
</dbReference>
<dbReference type="SUPFAM" id="SSF55282">
    <property type="entry name" value="RL5-like"/>
    <property type="match status" value="1"/>
</dbReference>
<feature type="domain" description="Large ribosomal subunit protein uL5 C-terminal" evidence="5">
    <location>
        <begin position="69"/>
        <end position="162"/>
    </location>
</feature>
<proteinExistence type="inferred from homology"/>
<evidence type="ECO:0000256" key="2">
    <source>
        <dbReference type="ARBA" id="ARBA00022980"/>
    </source>
</evidence>
<keyword evidence="3" id="KW-0687">Ribonucleoprotein</keyword>
<dbReference type="NCBIfam" id="NF000585">
    <property type="entry name" value="PRK00010.1"/>
    <property type="match status" value="1"/>
</dbReference>